<evidence type="ECO:0000313" key="2">
    <source>
        <dbReference type="Proteomes" id="UP001302072"/>
    </source>
</evidence>
<keyword evidence="2" id="KW-1185">Reference proteome</keyword>
<name>A0ABY9YMF0_9GAMM</name>
<reference evidence="1 2" key="1">
    <citation type="submission" date="2022-12" db="EMBL/GenBank/DDBJ databases">
        <title>Two new species, Stenotrophomonas aracearum and Stenotrophomonas oahuensis, isolated from Anthurium (Araceae family) in Hawaii.</title>
        <authorList>
            <person name="Chunag S.C."/>
            <person name="Dobhal S."/>
            <person name="Alvarez A."/>
            <person name="Arif M."/>
        </authorList>
    </citation>
    <scope>NUCLEOTIDE SEQUENCE [LARGE SCALE GENOMIC DNA]</scope>
    <source>
        <strain evidence="1 2">A5586</strain>
    </source>
</reference>
<dbReference type="Proteomes" id="UP001302072">
    <property type="component" value="Chromosome"/>
</dbReference>
<dbReference type="InterPro" id="IPR043038">
    <property type="entry name" value="VbhA_sf"/>
</dbReference>
<dbReference type="CDD" id="cd11586">
    <property type="entry name" value="VbhA_like"/>
    <property type="match status" value="1"/>
</dbReference>
<organism evidence="1 2">
    <name type="scientific">Stenotrophomonas oahuensis</name>
    <dbReference type="NCBI Taxonomy" id="3003271"/>
    <lineage>
        <taxon>Bacteria</taxon>
        <taxon>Pseudomonadati</taxon>
        <taxon>Pseudomonadota</taxon>
        <taxon>Gammaproteobacteria</taxon>
        <taxon>Lysobacterales</taxon>
        <taxon>Lysobacteraceae</taxon>
        <taxon>Stenotrophomonas</taxon>
    </lineage>
</organism>
<protein>
    <submittedName>
        <fullName evidence="1">Antitoxin VbhA family protein</fullName>
    </submittedName>
</protein>
<dbReference type="RefSeq" id="WP_262246253.1">
    <property type="nucleotide sequence ID" value="NZ_CP115541.1"/>
</dbReference>
<gene>
    <name evidence="1" type="ORF">PDM29_17305</name>
</gene>
<dbReference type="Gene3D" id="1.10.8.1050">
    <property type="entry name" value="Antitoxin VbhA-like"/>
    <property type="match status" value="1"/>
</dbReference>
<dbReference type="EMBL" id="CP115541">
    <property type="protein sequence ID" value="WNH52077.1"/>
    <property type="molecule type" value="Genomic_DNA"/>
</dbReference>
<accession>A0ABY9YMF0</accession>
<sequence length="66" mass="7146">MTSKAQRQQAFVEATASLRLEGLPVSTKDDDLYAAAIEGLISGSLLDLVSARIRDEMAPEKEPGRK</sequence>
<dbReference type="InterPro" id="IPR033788">
    <property type="entry name" value="VbhA-like"/>
</dbReference>
<evidence type="ECO:0000313" key="1">
    <source>
        <dbReference type="EMBL" id="WNH52077.1"/>
    </source>
</evidence>
<proteinExistence type="predicted"/>